<proteinExistence type="predicted"/>
<dbReference type="GO" id="GO:0005694">
    <property type="term" value="C:chromosome"/>
    <property type="evidence" value="ECO:0007669"/>
    <property type="project" value="UniProtKB-SubCell"/>
</dbReference>
<evidence type="ECO:0000313" key="12">
    <source>
        <dbReference type="Proteomes" id="UP000471633"/>
    </source>
</evidence>
<accession>A0A094ZQB5</accession>
<comment type="subcellular location">
    <subcellularLocation>
        <location evidence="1">Chromosome</location>
    </subcellularLocation>
</comment>
<dbReference type="CTD" id="24592713"/>
<keyword evidence="2" id="KW-0158">Chromosome</keyword>
<feature type="domain" description="Pre-SET" evidence="9">
    <location>
        <begin position="19"/>
        <end position="77"/>
    </location>
</feature>
<gene>
    <name evidence="10" type="ORF">MS3_00009171</name>
    <name evidence="11" type="ORF">MS3_05247</name>
</gene>
<dbReference type="Pfam" id="PF05033">
    <property type="entry name" value="Pre-SET"/>
    <property type="match status" value="1"/>
</dbReference>
<dbReference type="Proteomes" id="UP000471633">
    <property type="component" value="Unassembled WGS sequence"/>
</dbReference>
<dbReference type="InterPro" id="IPR050973">
    <property type="entry name" value="H3K9_Histone-Lys_N-MTase"/>
</dbReference>
<evidence type="ECO:0000259" key="9">
    <source>
        <dbReference type="PROSITE" id="PS50867"/>
    </source>
</evidence>
<dbReference type="SUPFAM" id="SSF82199">
    <property type="entry name" value="SET domain"/>
    <property type="match status" value="1"/>
</dbReference>
<keyword evidence="4 11" id="KW-0808">Transferase</keyword>
<feature type="domain" description="SET" evidence="8">
    <location>
        <begin position="91"/>
        <end position="221"/>
    </location>
</feature>
<sequence>MELLYHEDIPIDLITEQLIGCKCENICRLEDNCTCLSKSGMSYDMNGLLTNFMNPIFECNSECVCSQSCTNRVVQRYLNDAEFTFESEYHTKTYVTNHPVMGRGLKAACEIQRGELVCVYLGEVIPYKEACLREALQLSCYGRNFIMIMREYSDHHLVSETCVDGNSESWGSVKSKARLINHSCTPNLTVVPVRVDSFIPYLALFANKVIFEGTQLSYDYAQSVPSDKIRLSNTLCLCSSDSCRVYMPGV</sequence>
<evidence type="ECO:0000259" key="8">
    <source>
        <dbReference type="PROSITE" id="PS50280"/>
    </source>
</evidence>
<dbReference type="PANTHER" id="PTHR46223">
    <property type="entry name" value="HISTONE-LYSINE N-METHYLTRANSFERASE SUV39H"/>
    <property type="match status" value="1"/>
</dbReference>
<dbReference type="PROSITE" id="PS50867">
    <property type="entry name" value="PRE_SET"/>
    <property type="match status" value="1"/>
</dbReference>
<evidence type="ECO:0000256" key="5">
    <source>
        <dbReference type="ARBA" id="ARBA00022691"/>
    </source>
</evidence>
<protein>
    <submittedName>
        <fullName evidence="11">Histone-lysine N-methyltransferase SETMAR</fullName>
    </submittedName>
</protein>
<reference evidence="11" key="1">
    <citation type="journal article" date="2012" name="Nat. Genet.">
        <title>Whole-genome sequence of Schistosoma haematobium.</title>
        <authorList>
            <person name="Young N.D."/>
            <person name="Jex A.R."/>
            <person name="Li B."/>
            <person name="Liu S."/>
            <person name="Yang L."/>
            <person name="Xiong Z."/>
            <person name="Li Y."/>
            <person name="Cantacessi C."/>
            <person name="Hall R.S."/>
            <person name="Xu X."/>
            <person name="Chen F."/>
            <person name="Wu X."/>
            <person name="Zerlotini A."/>
            <person name="Oliveira G."/>
            <person name="Hofmann A."/>
            <person name="Zhang G."/>
            <person name="Fang X."/>
            <person name="Kang Y."/>
            <person name="Campbell B.E."/>
            <person name="Loukas A."/>
            <person name="Ranganathan S."/>
            <person name="Rollinson D."/>
            <person name="Rinaldi G."/>
            <person name="Brindley P.J."/>
            <person name="Yang H."/>
            <person name="Wang J."/>
            <person name="Wang J."/>
            <person name="Gasser R.B."/>
        </authorList>
    </citation>
    <scope>NUCLEOTIDE SEQUENCE [LARGE SCALE GENOMIC DNA]</scope>
</reference>
<dbReference type="GeneID" id="24592713"/>
<evidence type="ECO:0000256" key="4">
    <source>
        <dbReference type="ARBA" id="ARBA00022679"/>
    </source>
</evidence>
<dbReference type="PANTHER" id="PTHR46223:SF3">
    <property type="entry name" value="HISTONE-LYSINE N-METHYLTRANSFERASE SET-23"/>
    <property type="match status" value="1"/>
</dbReference>
<dbReference type="GO" id="GO:0005634">
    <property type="term" value="C:nucleus"/>
    <property type="evidence" value="ECO:0007669"/>
    <property type="project" value="InterPro"/>
</dbReference>
<organism evidence="11">
    <name type="scientific">Schistosoma haematobium</name>
    <name type="common">Blood fluke</name>
    <dbReference type="NCBI Taxonomy" id="6185"/>
    <lineage>
        <taxon>Eukaryota</taxon>
        <taxon>Metazoa</taxon>
        <taxon>Spiralia</taxon>
        <taxon>Lophotrochozoa</taxon>
        <taxon>Platyhelminthes</taxon>
        <taxon>Trematoda</taxon>
        <taxon>Digenea</taxon>
        <taxon>Strigeidida</taxon>
        <taxon>Schistosomatoidea</taxon>
        <taxon>Schistosomatidae</taxon>
        <taxon>Schistosoma</taxon>
    </lineage>
</organism>
<dbReference type="AlphaFoldDB" id="A0A094ZQB5"/>
<dbReference type="RefSeq" id="XP_051064918.1">
    <property type="nucleotide sequence ID" value="XM_051217504.1"/>
</dbReference>
<dbReference type="PROSITE" id="PS50280">
    <property type="entry name" value="SET"/>
    <property type="match status" value="1"/>
</dbReference>
<evidence type="ECO:0000256" key="6">
    <source>
        <dbReference type="ARBA" id="ARBA00022723"/>
    </source>
</evidence>
<dbReference type="Pfam" id="PF00856">
    <property type="entry name" value="SET"/>
    <property type="match status" value="1"/>
</dbReference>
<dbReference type="InterPro" id="IPR046341">
    <property type="entry name" value="SET_dom_sf"/>
</dbReference>
<keyword evidence="7" id="KW-0862">Zinc</keyword>
<keyword evidence="5" id="KW-0949">S-adenosyl-L-methionine</keyword>
<evidence type="ECO:0000256" key="7">
    <source>
        <dbReference type="ARBA" id="ARBA00022833"/>
    </source>
</evidence>
<evidence type="ECO:0000256" key="3">
    <source>
        <dbReference type="ARBA" id="ARBA00022603"/>
    </source>
</evidence>
<dbReference type="EMBL" id="KL250825">
    <property type="protein sequence ID" value="KGB36925.1"/>
    <property type="molecule type" value="Genomic_DNA"/>
</dbReference>
<dbReference type="EMBL" id="AMPZ03000007">
    <property type="protein sequence ID" value="KAH9580554.1"/>
    <property type="molecule type" value="Genomic_DNA"/>
</dbReference>
<reference evidence="10" key="3">
    <citation type="submission" date="2021-06" db="EMBL/GenBank/DDBJ databases">
        <title>Chromosome-level genome assembly for S. haematobium.</title>
        <authorList>
            <person name="Stroehlein A.J."/>
        </authorList>
    </citation>
    <scope>NUCLEOTIDE SEQUENCE</scope>
</reference>
<dbReference type="GO" id="GO:0008270">
    <property type="term" value="F:zinc ion binding"/>
    <property type="evidence" value="ECO:0007669"/>
    <property type="project" value="InterPro"/>
</dbReference>
<keyword evidence="6" id="KW-0479">Metal-binding</keyword>
<dbReference type="GO" id="GO:0032259">
    <property type="term" value="P:methylation"/>
    <property type="evidence" value="ECO:0007669"/>
    <property type="project" value="UniProtKB-KW"/>
</dbReference>
<evidence type="ECO:0000256" key="1">
    <source>
        <dbReference type="ARBA" id="ARBA00004286"/>
    </source>
</evidence>
<dbReference type="STRING" id="6185.A0A094ZQB5"/>
<dbReference type="InterPro" id="IPR001214">
    <property type="entry name" value="SET_dom"/>
</dbReference>
<dbReference type="Gene3D" id="2.170.270.10">
    <property type="entry name" value="SET domain"/>
    <property type="match status" value="1"/>
</dbReference>
<dbReference type="GO" id="GO:0042054">
    <property type="term" value="F:histone methyltransferase activity"/>
    <property type="evidence" value="ECO:0007669"/>
    <property type="project" value="InterPro"/>
</dbReference>
<reference evidence="10" key="4">
    <citation type="journal article" date="2022" name="PLoS Pathog.">
        <title>Chromosome-level genome of Schistosoma haematobium underpins genome-wide explorations of molecular variation.</title>
        <authorList>
            <person name="Stroehlein A.J."/>
            <person name="Korhonen P.K."/>
            <person name="Lee V.V."/>
            <person name="Ralph S.A."/>
            <person name="Mentink-Kane M."/>
            <person name="You H."/>
            <person name="McManus D.P."/>
            <person name="Tchuente L.T."/>
            <person name="Stothard J.R."/>
            <person name="Kaur P."/>
            <person name="Dudchenko O."/>
            <person name="Aiden E.L."/>
            <person name="Yang B."/>
            <person name="Yang H."/>
            <person name="Emery A.M."/>
            <person name="Webster B.L."/>
            <person name="Brindley P.J."/>
            <person name="Rollinson D."/>
            <person name="Chang B.C.H."/>
            <person name="Gasser R.B."/>
            <person name="Young N.D."/>
        </authorList>
    </citation>
    <scope>NUCLEOTIDE SEQUENCE</scope>
</reference>
<name>A0A094ZQB5_SCHHA</name>
<keyword evidence="3 11" id="KW-0489">Methyltransferase</keyword>
<dbReference type="SMART" id="SM00317">
    <property type="entry name" value="SET"/>
    <property type="match status" value="1"/>
</dbReference>
<dbReference type="InterPro" id="IPR007728">
    <property type="entry name" value="Pre-SET_dom"/>
</dbReference>
<keyword evidence="12" id="KW-1185">Reference proteome</keyword>
<reference evidence="10" key="2">
    <citation type="journal article" date="2019" name="Gigascience">
        <title>High-quality Schistosoma haematobium genome achieved by single-molecule and long-range sequencing.</title>
        <authorList>
            <person name="Stroehlein A.J."/>
            <person name="Korhonen P.K."/>
            <person name="Chong T.M."/>
            <person name="Lim Y.L."/>
            <person name="Chan K.G."/>
            <person name="Webster B."/>
            <person name="Rollinson D."/>
            <person name="Brindley P.J."/>
            <person name="Gasser R.B."/>
            <person name="Young N.D."/>
        </authorList>
    </citation>
    <scope>NUCLEOTIDE SEQUENCE</scope>
</reference>
<evidence type="ECO:0000313" key="10">
    <source>
        <dbReference type="EMBL" id="KAH9580554.1"/>
    </source>
</evidence>
<evidence type="ECO:0000256" key="2">
    <source>
        <dbReference type="ARBA" id="ARBA00022454"/>
    </source>
</evidence>
<evidence type="ECO:0000313" key="11">
    <source>
        <dbReference type="EMBL" id="KGB36925.1"/>
    </source>
</evidence>
<dbReference type="KEGG" id="shx:MS3_00009171"/>